<evidence type="ECO:0000313" key="3">
    <source>
        <dbReference type="Proteomes" id="UP000694843"/>
    </source>
</evidence>
<keyword evidence="3" id="KW-1185">Reference proteome</keyword>
<feature type="region of interest" description="Disordered" evidence="1">
    <location>
        <begin position="43"/>
        <end position="75"/>
    </location>
</feature>
<feature type="compositionally biased region" description="Basic and acidic residues" evidence="1">
    <location>
        <begin position="364"/>
        <end position="373"/>
    </location>
</feature>
<feature type="compositionally biased region" description="Low complexity" evidence="1">
    <location>
        <begin position="43"/>
        <end position="72"/>
    </location>
</feature>
<dbReference type="GeneID" id="108678186"/>
<dbReference type="Proteomes" id="UP000694843">
    <property type="component" value="Unplaced"/>
</dbReference>
<evidence type="ECO:0000259" key="2">
    <source>
        <dbReference type="PROSITE" id="PS50003"/>
    </source>
</evidence>
<feature type="domain" description="PH" evidence="2">
    <location>
        <begin position="400"/>
        <end position="476"/>
    </location>
</feature>
<feature type="region of interest" description="Disordered" evidence="1">
    <location>
        <begin position="293"/>
        <end position="329"/>
    </location>
</feature>
<reference evidence="4" key="1">
    <citation type="submission" date="2025-08" db="UniProtKB">
        <authorList>
            <consortium name="RefSeq"/>
        </authorList>
    </citation>
    <scope>IDENTIFICATION</scope>
    <source>
        <tissue evidence="4">Whole organism</tissue>
    </source>
</reference>
<name>A0A8B7P7U9_HYAAZ</name>
<protein>
    <submittedName>
        <fullName evidence="4">Uncharacterized protein LOC108678186</fullName>
    </submittedName>
</protein>
<sequence>MSGSIGSNAMPGNGLVSLPSQSHMNQALTDASFMHDSGLGGSFVSSTSSSSRGSYGGSSLSDRASVSSSSQSGGSGGIGNLGIPHLPVSATSTGYNPGFYYSEGGAYRGPNSPGSVNHVASLVSKPTFGISNNIGEASIPGLGIPVPSSPHHAAHNNAGNSRMYDASVPMSNNMCGRDVCPDLLLRSPSVDHMRRDFPHSRSGSIDANRNDYPHHRSGSIDTSRNDMQHLRCGSIDTTRNDLQHLRSGSIDTTRNDLQHLRGGSIETTRNDLHHARSGSIDATRNDFLHNRNGSIDATRNSVPHLRGGSNMDPNNMRGEYPHPRSGSIDSTYRSNYHLRTDSADAMGRPTDFRRSGSIDAPAGRNDHLCRRTSDSVISEDQPRSYGVVASAEGGGDTSDEVLRESFMVKRSQNRSRFGPTNWRERWFVLTAAHIIYYDGDRQSGRKKEKGRVDLSSVECVERVDESVFDRDNVFQVGHVIDGAESCTLYVEAATCPVEAGAKARPQLGGGKKVVDLNPVVDSVEGFDEDQRSEDVPVSGSFSGSDRK</sequence>
<feature type="region of interest" description="Disordered" evidence="1">
    <location>
        <begin position="354"/>
        <end position="381"/>
    </location>
</feature>
<feature type="region of interest" description="Disordered" evidence="1">
    <location>
        <begin position="1"/>
        <end position="20"/>
    </location>
</feature>
<dbReference type="OrthoDB" id="28230at2759"/>
<gene>
    <name evidence="4" type="primary">LOC108678186</name>
</gene>
<dbReference type="InterPro" id="IPR011993">
    <property type="entry name" value="PH-like_dom_sf"/>
</dbReference>
<dbReference type="Pfam" id="PF00169">
    <property type="entry name" value="PH"/>
    <property type="match status" value="1"/>
</dbReference>
<proteinExistence type="predicted"/>
<dbReference type="InterPro" id="IPR001849">
    <property type="entry name" value="PH_domain"/>
</dbReference>
<dbReference type="SUPFAM" id="SSF50729">
    <property type="entry name" value="PH domain-like"/>
    <property type="match status" value="1"/>
</dbReference>
<dbReference type="KEGG" id="hazt:108678186"/>
<evidence type="ECO:0000313" key="4">
    <source>
        <dbReference type="RefSeq" id="XP_018022035.2"/>
    </source>
</evidence>
<dbReference type="Gene3D" id="2.30.29.30">
    <property type="entry name" value="Pleckstrin-homology domain (PH domain)/Phosphotyrosine-binding domain (PTB)"/>
    <property type="match status" value="1"/>
</dbReference>
<dbReference type="PROSITE" id="PS50003">
    <property type="entry name" value="PH_DOMAIN"/>
    <property type="match status" value="1"/>
</dbReference>
<organism evidence="3 4">
    <name type="scientific">Hyalella azteca</name>
    <name type="common">Amphipod</name>
    <dbReference type="NCBI Taxonomy" id="294128"/>
    <lineage>
        <taxon>Eukaryota</taxon>
        <taxon>Metazoa</taxon>
        <taxon>Ecdysozoa</taxon>
        <taxon>Arthropoda</taxon>
        <taxon>Crustacea</taxon>
        <taxon>Multicrustacea</taxon>
        <taxon>Malacostraca</taxon>
        <taxon>Eumalacostraca</taxon>
        <taxon>Peracarida</taxon>
        <taxon>Amphipoda</taxon>
        <taxon>Senticaudata</taxon>
        <taxon>Talitrida</taxon>
        <taxon>Talitroidea</taxon>
        <taxon>Hyalellidae</taxon>
        <taxon>Hyalella</taxon>
    </lineage>
</organism>
<accession>A0A8B7P7U9</accession>
<dbReference type="RefSeq" id="XP_018022035.2">
    <property type="nucleotide sequence ID" value="XM_018166546.2"/>
</dbReference>
<feature type="region of interest" description="Disordered" evidence="1">
    <location>
        <begin position="524"/>
        <end position="547"/>
    </location>
</feature>
<feature type="region of interest" description="Disordered" evidence="1">
    <location>
        <begin position="194"/>
        <end position="224"/>
    </location>
</feature>
<evidence type="ECO:0000256" key="1">
    <source>
        <dbReference type="SAM" id="MobiDB-lite"/>
    </source>
</evidence>
<dbReference type="AlphaFoldDB" id="A0A8B7P7U9"/>